<feature type="domain" description="eCIS core" evidence="2">
    <location>
        <begin position="82"/>
        <end position="158"/>
    </location>
</feature>
<evidence type="ECO:0000256" key="1">
    <source>
        <dbReference type="SAM" id="MobiDB-lite"/>
    </source>
</evidence>
<dbReference type="InterPro" id="IPR025295">
    <property type="entry name" value="eCIS_core_dom"/>
</dbReference>
<keyword evidence="4" id="KW-1185">Reference proteome</keyword>
<evidence type="ECO:0000313" key="3">
    <source>
        <dbReference type="EMBL" id="KPC51529.1"/>
    </source>
</evidence>
<dbReference type="EMBL" id="LAQT01000016">
    <property type="protein sequence ID" value="KPC51529.1"/>
    <property type="molecule type" value="Genomic_DNA"/>
</dbReference>
<feature type="region of interest" description="Disordered" evidence="1">
    <location>
        <begin position="207"/>
        <end position="244"/>
    </location>
</feature>
<comment type="caution">
    <text evidence="3">The sequence shown here is derived from an EMBL/GenBank/DDBJ whole genome shotgun (WGS) entry which is preliminary data.</text>
</comment>
<dbReference type="PATRIC" id="fig|857265.3.peg.3180"/>
<feature type="region of interest" description="Disordered" evidence="1">
    <location>
        <begin position="54"/>
        <end position="86"/>
    </location>
</feature>
<evidence type="ECO:0000313" key="4">
    <source>
        <dbReference type="Proteomes" id="UP000037939"/>
    </source>
</evidence>
<dbReference type="Pfam" id="PF13699">
    <property type="entry name" value="eCIS_core"/>
    <property type="match status" value="1"/>
</dbReference>
<organism evidence="3 4">
    <name type="scientific">Amantichitinum ursilacus</name>
    <dbReference type="NCBI Taxonomy" id="857265"/>
    <lineage>
        <taxon>Bacteria</taxon>
        <taxon>Pseudomonadati</taxon>
        <taxon>Pseudomonadota</taxon>
        <taxon>Betaproteobacteria</taxon>
        <taxon>Neisseriales</taxon>
        <taxon>Chitinibacteraceae</taxon>
        <taxon>Amantichitinum</taxon>
    </lineage>
</organism>
<sequence length="1128" mass="120297">MVDRAPSQVADAPATHAAARSLLLQRKCACGGNAGGGGECDSCAAAREQGGALQRHSHGPAASLNAGVPHSVTDTLSRPGRPLDADTRSFMESRFDSDFGSVRIHNDSAAAQSARDVSAHAYTVGNNVVFGDGQYQPHSDSGRHLLAHELAHTLQQQGLQRAGISNLADQGPDYQRMEHEADHAADHVMRGISLPRGLLSQGGLRLSRKADAKTKPPAPAATEAGATPVPDEKNPDKGPGFTVAYNTESRNRSFELHSSDEPVPIEGKVDKKEAEYTVAKLVLPPQKGPDALAFYKTPYRPLKTTFEWDGAKPRPADKFKIARDPTATLQKNWLGKFNYKTGKDADKRWNEVGGKKNFPEIPTGPTCQVDHIQELQVNGDNSAQNLQLLDAIDNGSSGSLIWQQISTLANMALADATATLGKKNKPKLVTLHFQSVDMQGAPTKGLCYDLGKRFADPSITKESGAPTIDFDMLVLGNVVKLKLPGTADKIVPFTGVNAGAANVLKGLTLVSIERDLKGKGGDRIHASIDAEKFRMKKGKPGGDFSMKLGPQRDLLLPKNLLGQPFTYEYVGMSPGKLTSLSIDGDGIKAEGTLKPSLPLLPELKVAIDSAGFKVTSALDPAKLKPPFPGVKVTEASLSVLLAPEFRPEGNLAFAFGGAKTVADLKLKATADANGLVLRGDLFVYVPGLDSTKGEVTYQGGEWSGGVKIETAQMAGKIPWVQSGMINVALAKGKIGATGEVQLKLPGDNPATLTVSYTNEKWLFKGQGRFDTKNKFLDPVDAMLSYDGEAFLVHGKTGVKFKGFHGTVDAWYKKKGTEESFWGTGEIDISKGRATGKLKIDLNPNGKVSGKGTLKYVIQEAKDGKQGMVADASVTMDQNQKITFEGDLTFPDITLFKRFPEKEEPHEIFAASGSFPVPGASIGPIGLKFKLYGSIGYYYYVGPGVLTGIKASVKFDPFEDNPDFSFSMRAKAVIPAGGGITGVLGADAVLDVLIGEVGGGISVHASAGLEGKAELASEIAYTKDRFSVDASGYIGGGLILAASLHAHLYAEAGVSIFKVRTEKDWELLGGKLDTGLSLGVRMPLHYDSVDGFRMPKLSDIKREPAELNIDTTDLIGRLLGKTTPKEVEK</sequence>
<dbReference type="STRING" id="857265.WG78_15470"/>
<gene>
    <name evidence="3" type="ORF">WG78_15470</name>
</gene>
<dbReference type="AlphaFoldDB" id="A0A0N0XHC8"/>
<proteinExistence type="predicted"/>
<dbReference type="OrthoDB" id="7387101at2"/>
<dbReference type="RefSeq" id="WP_053938730.1">
    <property type="nucleotide sequence ID" value="NZ_LAQT01000016.1"/>
</dbReference>
<protein>
    <recommendedName>
        <fullName evidence="2">eCIS core domain-containing protein</fullName>
    </recommendedName>
</protein>
<name>A0A0N0XHC8_9NEIS</name>
<feature type="compositionally biased region" description="Low complexity" evidence="1">
    <location>
        <begin position="220"/>
        <end position="229"/>
    </location>
</feature>
<evidence type="ECO:0000259" key="2">
    <source>
        <dbReference type="Pfam" id="PF13699"/>
    </source>
</evidence>
<reference evidence="3 4" key="1">
    <citation type="submission" date="2015-07" db="EMBL/GenBank/DDBJ databases">
        <title>Draft genome sequence of the Amantichitinum ursilacus IGB-41, a new chitin-degrading bacterium.</title>
        <authorList>
            <person name="Kirstahler P."/>
            <person name="Guenther M."/>
            <person name="Grumaz C."/>
            <person name="Rupp S."/>
            <person name="Zibek S."/>
            <person name="Sohn K."/>
        </authorList>
    </citation>
    <scope>NUCLEOTIDE SEQUENCE [LARGE SCALE GENOMIC DNA]</scope>
    <source>
        <strain evidence="3 4">IGB-41</strain>
    </source>
</reference>
<accession>A0A0N0XHC8</accession>
<dbReference type="Proteomes" id="UP000037939">
    <property type="component" value="Unassembled WGS sequence"/>
</dbReference>